<evidence type="ECO:0000313" key="1">
    <source>
        <dbReference type="EMBL" id="GLW65901.1"/>
    </source>
</evidence>
<organism evidence="1 2">
    <name type="scientific">Actinomadura rubrobrunea</name>
    <dbReference type="NCBI Taxonomy" id="115335"/>
    <lineage>
        <taxon>Bacteria</taxon>
        <taxon>Bacillati</taxon>
        <taxon>Actinomycetota</taxon>
        <taxon>Actinomycetes</taxon>
        <taxon>Streptosporangiales</taxon>
        <taxon>Thermomonosporaceae</taxon>
        <taxon>Actinomadura</taxon>
    </lineage>
</organism>
<sequence>MVAVGVGDGPADQAGRPVAAAVGAVGAAACSRFGSGAESGVTGFGRIRGAASLRVLQDWRNR</sequence>
<keyword evidence="2" id="KW-1185">Reference proteome</keyword>
<dbReference type="Proteomes" id="UP001165124">
    <property type="component" value="Unassembled WGS sequence"/>
</dbReference>
<dbReference type="AlphaFoldDB" id="A0A9W6PZQ5"/>
<evidence type="ECO:0000313" key="2">
    <source>
        <dbReference type="Proteomes" id="UP001165124"/>
    </source>
</evidence>
<name>A0A9W6PZQ5_9ACTN</name>
<dbReference type="EMBL" id="BSRZ01000011">
    <property type="protein sequence ID" value="GLW65901.1"/>
    <property type="molecule type" value="Genomic_DNA"/>
</dbReference>
<reference evidence="1" key="1">
    <citation type="submission" date="2023-02" db="EMBL/GenBank/DDBJ databases">
        <title>Actinomadura rubrobrunea NBRC 14622.</title>
        <authorList>
            <person name="Ichikawa N."/>
            <person name="Sato H."/>
            <person name="Tonouchi N."/>
        </authorList>
    </citation>
    <scope>NUCLEOTIDE SEQUENCE</scope>
    <source>
        <strain evidence="1">NBRC 14622</strain>
    </source>
</reference>
<proteinExistence type="predicted"/>
<gene>
    <name evidence="1" type="ORF">Arub01_41450</name>
</gene>
<accession>A0A9W6PZQ5</accession>
<comment type="caution">
    <text evidence="1">The sequence shown here is derived from an EMBL/GenBank/DDBJ whole genome shotgun (WGS) entry which is preliminary data.</text>
</comment>
<protein>
    <submittedName>
        <fullName evidence="1">Uncharacterized protein</fullName>
    </submittedName>
</protein>